<dbReference type="GO" id="GO:0015031">
    <property type="term" value="P:protein transport"/>
    <property type="evidence" value="ECO:0007669"/>
    <property type="project" value="UniProtKB-KW"/>
</dbReference>
<keyword evidence="4 9" id="KW-0812">Transmembrane</keyword>
<dbReference type="GO" id="GO:0006890">
    <property type="term" value="P:retrograde vesicle-mediated transport, Golgi to endoplasmic reticulum"/>
    <property type="evidence" value="ECO:0007669"/>
    <property type="project" value="TreeGrafter"/>
</dbReference>
<evidence type="ECO:0000256" key="9">
    <source>
        <dbReference type="SAM" id="Phobius"/>
    </source>
</evidence>
<protein>
    <submittedName>
        <fullName evidence="10">Syntaxin-18</fullName>
    </submittedName>
</protein>
<dbReference type="Gene3D" id="1.20.5.110">
    <property type="match status" value="1"/>
</dbReference>
<name>A0A1W0XAT9_HYPEX</name>
<keyword evidence="8 9" id="KW-0472">Membrane</keyword>
<dbReference type="AlphaFoldDB" id="A0A1W0XAT9"/>
<sequence>MDITATFLGLCKAKKALDENVSKALQKNRPEPTATILPKPPQTEFQKRALELLAFISQIREKILRQKKEFLDPHSTLTDADRTELESDVLTKLQDCNEAIKKLKTDVHHNRTPVKVHRTEVLWILDAYLAAVSRLLTDQQAIRVKRALDQAKMSKLETFGSKAKKVKVVLPAESTLPYLPRKAQVAVPQSSALVEEQELSRRPVPKPSDTFSTEELIMFASENANLYEELSGMEDEVRVIENQMTEISRMQQVFTEHVVLQEIQIDNVAAAAVGATENIKSGNIDIREAIQKTASFRAWILFVVLVLSFTLLFLDWYNE</sequence>
<evidence type="ECO:0000256" key="3">
    <source>
        <dbReference type="ARBA" id="ARBA00022448"/>
    </source>
</evidence>
<comment type="caution">
    <text evidence="10">The sequence shown here is derived from an EMBL/GenBank/DDBJ whole genome shotgun (WGS) entry which is preliminary data.</text>
</comment>
<dbReference type="SUPFAM" id="SSF58038">
    <property type="entry name" value="SNARE fusion complex"/>
    <property type="match status" value="1"/>
</dbReference>
<evidence type="ECO:0000256" key="2">
    <source>
        <dbReference type="ARBA" id="ARBA00009063"/>
    </source>
</evidence>
<keyword evidence="5" id="KW-0653">Protein transport</keyword>
<evidence type="ECO:0000256" key="8">
    <source>
        <dbReference type="ARBA" id="ARBA00023136"/>
    </source>
</evidence>
<evidence type="ECO:0000256" key="7">
    <source>
        <dbReference type="ARBA" id="ARBA00023054"/>
    </source>
</evidence>
<organism evidence="10 11">
    <name type="scientific">Hypsibius exemplaris</name>
    <name type="common">Freshwater tardigrade</name>
    <dbReference type="NCBI Taxonomy" id="2072580"/>
    <lineage>
        <taxon>Eukaryota</taxon>
        <taxon>Metazoa</taxon>
        <taxon>Ecdysozoa</taxon>
        <taxon>Tardigrada</taxon>
        <taxon>Eutardigrada</taxon>
        <taxon>Parachela</taxon>
        <taxon>Hypsibioidea</taxon>
        <taxon>Hypsibiidae</taxon>
        <taxon>Hypsibius</taxon>
    </lineage>
</organism>
<comment type="similarity">
    <text evidence="2">Belongs to the syntaxin family.</text>
</comment>
<dbReference type="GO" id="GO:0005783">
    <property type="term" value="C:endoplasmic reticulum"/>
    <property type="evidence" value="ECO:0007669"/>
    <property type="project" value="TreeGrafter"/>
</dbReference>
<evidence type="ECO:0000313" key="10">
    <source>
        <dbReference type="EMBL" id="OQV24508.1"/>
    </source>
</evidence>
<keyword evidence="7" id="KW-0175">Coiled coil</keyword>
<keyword evidence="11" id="KW-1185">Reference proteome</keyword>
<evidence type="ECO:0000313" key="11">
    <source>
        <dbReference type="Proteomes" id="UP000192578"/>
    </source>
</evidence>
<feature type="transmembrane region" description="Helical" evidence="9">
    <location>
        <begin position="296"/>
        <end position="317"/>
    </location>
</feature>
<evidence type="ECO:0000256" key="1">
    <source>
        <dbReference type="ARBA" id="ARBA00004211"/>
    </source>
</evidence>
<comment type="subcellular location">
    <subcellularLocation>
        <location evidence="1">Membrane</location>
        <topology evidence="1">Single-pass type IV membrane protein</topology>
    </subcellularLocation>
</comment>
<proteinExistence type="inferred from homology"/>
<dbReference type="OrthoDB" id="342981at2759"/>
<dbReference type="EMBL" id="MTYJ01000006">
    <property type="protein sequence ID" value="OQV24508.1"/>
    <property type="molecule type" value="Genomic_DNA"/>
</dbReference>
<evidence type="ECO:0000256" key="5">
    <source>
        <dbReference type="ARBA" id="ARBA00022927"/>
    </source>
</evidence>
<keyword evidence="3" id="KW-0813">Transport</keyword>
<dbReference type="Proteomes" id="UP000192578">
    <property type="component" value="Unassembled WGS sequence"/>
</dbReference>
<dbReference type="PANTHER" id="PTHR15959:SF0">
    <property type="entry name" value="SYNTAXIN-18"/>
    <property type="match status" value="1"/>
</dbReference>
<accession>A0A1W0XAT9</accession>
<keyword evidence="6 9" id="KW-1133">Transmembrane helix</keyword>
<dbReference type="PANTHER" id="PTHR15959">
    <property type="entry name" value="SYNTAXIN-18"/>
    <property type="match status" value="1"/>
</dbReference>
<evidence type="ECO:0000256" key="4">
    <source>
        <dbReference type="ARBA" id="ARBA00022692"/>
    </source>
</evidence>
<gene>
    <name evidence="10" type="ORF">BV898_01570</name>
</gene>
<evidence type="ECO:0000256" key="6">
    <source>
        <dbReference type="ARBA" id="ARBA00022989"/>
    </source>
</evidence>
<reference evidence="11" key="1">
    <citation type="submission" date="2017-01" db="EMBL/GenBank/DDBJ databases">
        <title>Comparative genomics of anhydrobiosis in the tardigrade Hypsibius dujardini.</title>
        <authorList>
            <person name="Yoshida Y."/>
            <person name="Koutsovoulos G."/>
            <person name="Laetsch D."/>
            <person name="Stevens L."/>
            <person name="Kumar S."/>
            <person name="Horikawa D."/>
            <person name="Ishino K."/>
            <person name="Komine S."/>
            <person name="Tomita M."/>
            <person name="Blaxter M."/>
            <person name="Arakawa K."/>
        </authorList>
    </citation>
    <scope>NUCLEOTIDE SEQUENCE [LARGE SCALE GENOMIC DNA]</scope>
    <source>
        <strain evidence="11">Z151</strain>
    </source>
</reference>
<dbReference type="GO" id="GO:0031201">
    <property type="term" value="C:SNARE complex"/>
    <property type="evidence" value="ECO:0007669"/>
    <property type="project" value="TreeGrafter"/>
</dbReference>